<dbReference type="GO" id="GO:0032456">
    <property type="term" value="P:endocytic recycling"/>
    <property type="evidence" value="ECO:0007669"/>
    <property type="project" value="EnsemblFungi"/>
</dbReference>
<dbReference type="GO" id="GO:0016237">
    <property type="term" value="P:microautophagy"/>
    <property type="evidence" value="ECO:0007669"/>
    <property type="project" value="EnsemblFungi"/>
</dbReference>
<dbReference type="GO" id="GO:0031902">
    <property type="term" value="C:late endosome membrane"/>
    <property type="evidence" value="ECO:0007669"/>
    <property type="project" value="EnsemblFungi"/>
</dbReference>
<keyword evidence="3" id="KW-0472">Membrane</keyword>
<dbReference type="InParanoid" id="A7TTU6"/>
<dbReference type="OMA" id="CCKEREP"/>
<dbReference type="GO" id="GO:0043410">
    <property type="term" value="P:positive regulation of MAPK cascade"/>
    <property type="evidence" value="ECO:0007669"/>
    <property type="project" value="InterPro"/>
</dbReference>
<dbReference type="AlphaFoldDB" id="A7TTU6"/>
<dbReference type="GO" id="GO:0032008">
    <property type="term" value="P:positive regulation of TOR signaling"/>
    <property type="evidence" value="ECO:0007669"/>
    <property type="project" value="InterPro"/>
</dbReference>
<reference evidence="6 7" key="1">
    <citation type="journal article" date="2007" name="Proc. Natl. Acad. Sci. U.S.A.">
        <title>Independent sorting-out of thousands of duplicated gene pairs in two yeast species descended from a whole-genome duplication.</title>
        <authorList>
            <person name="Scannell D.R."/>
            <person name="Frank A.C."/>
            <person name="Conant G.C."/>
            <person name="Byrne K.P."/>
            <person name="Woolfit M."/>
            <person name="Wolfe K.H."/>
        </authorList>
    </citation>
    <scope>NUCLEOTIDE SEQUENCE [LARGE SCALE GENOMIC DNA]</scope>
    <source>
        <strain evidence="7">ATCC 22028 / DSM 70294 / BCRC 21397 / CBS 2163 / NBRC 10782 / NRRL Y-8283 / UCD 57-17</strain>
    </source>
</reference>
<keyword evidence="2" id="KW-0519">Myristate</keyword>
<dbReference type="RefSeq" id="XP_001642169.1">
    <property type="nucleotide sequence ID" value="XM_001642119.1"/>
</dbReference>
<dbReference type="Proteomes" id="UP000000267">
    <property type="component" value="Unassembled WGS sequence"/>
</dbReference>
<evidence type="ECO:0000256" key="2">
    <source>
        <dbReference type="ARBA" id="ARBA00022707"/>
    </source>
</evidence>
<keyword evidence="5" id="KW-0449">Lipoprotein</keyword>
<dbReference type="GO" id="GO:0071986">
    <property type="term" value="C:Ragulator complex"/>
    <property type="evidence" value="ECO:0007669"/>
    <property type="project" value="EnsemblFungi"/>
</dbReference>
<evidence type="ECO:0000256" key="3">
    <source>
        <dbReference type="ARBA" id="ARBA00023136"/>
    </source>
</evidence>
<dbReference type="FunCoup" id="A7TTU6">
    <property type="interactions" value="118"/>
</dbReference>
<dbReference type="PhylomeDB" id="A7TTU6"/>
<dbReference type="GO" id="GO:0007035">
    <property type="term" value="P:vacuolar acidification"/>
    <property type="evidence" value="ECO:0007669"/>
    <property type="project" value="EnsemblFungi"/>
</dbReference>
<comment type="subcellular location">
    <subcellularLocation>
        <location evidence="1">Endomembrane system</location>
    </subcellularLocation>
</comment>
<evidence type="ECO:0000313" key="7">
    <source>
        <dbReference type="Proteomes" id="UP000000267"/>
    </source>
</evidence>
<evidence type="ECO:0000256" key="1">
    <source>
        <dbReference type="ARBA" id="ARBA00004308"/>
    </source>
</evidence>
<evidence type="ECO:0000256" key="5">
    <source>
        <dbReference type="ARBA" id="ARBA00023288"/>
    </source>
</evidence>
<evidence type="ECO:0000313" key="6">
    <source>
        <dbReference type="EMBL" id="EDO14311.1"/>
    </source>
</evidence>
<dbReference type="InterPro" id="IPR028209">
    <property type="entry name" value="LAMTOR1/MEH1"/>
</dbReference>
<dbReference type="eggNOG" id="ENOG502S74H">
    <property type="taxonomic scope" value="Eukaryota"/>
</dbReference>
<protein>
    <submittedName>
        <fullName evidence="6">Uncharacterized protein</fullName>
    </submittedName>
</protein>
<dbReference type="SMART" id="SM01262">
    <property type="entry name" value="LAMTOR"/>
    <property type="match status" value="1"/>
</dbReference>
<dbReference type="GeneID" id="5542281"/>
<sequence length="166" mass="18685">MGVILSCCRGNDNDENEGLLAGQQAGYGGIQDSIEEDDLIMQRKLLEQEQKTMERNQELKDIVINLNDKLIDISMISNSGIVIQSTDLDQLHEEGNENVIVNDTEGEIRDNIEGQKTEPTSHLKTLDTKQMPPLLKDCLKKIHTNIFEDLNHQLKIESSESLVITL</sequence>
<gene>
    <name evidence="6" type="ORF">Kpol_160p2</name>
</gene>
<dbReference type="GO" id="GO:0071230">
    <property type="term" value="P:cellular response to amino acid stimulus"/>
    <property type="evidence" value="ECO:0007669"/>
    <property type="project" value="InterPro"/>
</dbReference>
<dbReference type="GO" id="GO:0001919">
    <property type="term" value="P:regulation of receptor recycling"/>
    <property type="evidence" value="ECO:0007669"/>
    <property type="project" value="InterPro"/>
</dbReference>
<dbReference type="EMBL" id="DS480630">
    <property type="protein sequence ID" value="EDO14311.1"/>
    <property type="molecule type" value="Genomic_DNA"/>
</dbReference>
<dbReference type="GO" id="GO:0045121">
    <property type="term" value="C:membrane raft"/>
    <property type="evidence" value="ECO:0007669"/>
    <property type="project" value="InterPro"/>
</dbReference>
<dbReference type="GO" id="GO:0072665">
    <property type="term" value="P:protein localization to vacuole"/>
    <property type="evidence" value="ECO:0007669"/>
    <property type="project" value="EnsemblFungi"/>
</dbReference>
<dbReference type="KEGG" id="vpo:Kpol_160p2"/>
<dbReference type="STRING" id="436907.A7TTU6"/>
<proteinExistence type="predicted"/>
<dbReference type="GO" id="GO:0000329">
    <property type="term" value="C:fungal-type vacuole membrane"/>
    <property type="evidence" value="ECO:0007669"/>
    <property type="project" value="EnsemblFungi"/>
</dbReference>
<dbReference type="Pfam" id="PF15454">
    <property type="entry name" value="LAMTOR"/>
    <property type="match status" value="1"/>
</dbReference>
<organism evidence="7">
    <name type="scientific">Vanderwaltozyma polyspora (strain ATCC 22028 / DSM 70294 / BCRC 21397 / CBS 2163 / NBRC 10782 / NRRL Y-8283 / UCD 57-17)</name>
    <name type="common">Kluyveromyces polysporus</name>
    <dbReference type="NCBI Taxonomy" id="436907"/>
    <lineage>
        <taxon>Eukaryota</taxon>
        <taxon>Fungi</taxon>
        <taxon>Dikarya</taxon>
        <taxon>Ascomycota</taxon>
        <taxon>Saccharomycotina</taxon>
        <taxon>Saccharomycetes</taxon>
        <taxon>Saccharomycetales</taxon>
        <taxon>Saccharomycetaceae</taxon>
        <taxon>Vanderwaltozyma</taxon>
    </lineage>
</organism>
<keyword evidence="4" id="KW-0564">Palmitate</keyword>
<keyword evidence="7" id="KW-1185">Reference proteome</keyword>
<dbReference type="OrthoDB" id="4067878at2759"/>
<name>A7TTU6_VANPO</name>
<dbReference type="HOGENOM" id="CLU_136947_0_0_1"/>
<evidence type="ECO:0000256" key="4">
    <source>
        <dbReference type="ARBA" id="ARBA00023139"/>
    </source>
</evidence>
<accession>A7TTU6</accession>